<evidence type="ECO:0000259" key="14">
    <source>
        <dbReference type="Pfam" id="PF00288"/>
    </source>
</evidence>
<dbReference type="HAMAP" id="MF_00384">
    <property type="entry name" value="Homoser_kinase"/>
    <property type="match status" value="1"/>
</dbReference>
<dbReference type="Pfam" id="PF08544">
    <property type="entry name" value="GHMP_kinases_C"/>
    <property type="match status" value="1"/>
</dbReference>
<evidence type="ECO:0000313" key="16">
    <source>
        <dbReference type="EMBL" id="MFL0252357.1"/>
    </source>
</evidence>
<evidence type="ECO:0000313" key="17">
    <source>
        <dbReference type="Proteomes" id="UP001623592"/>
    </source>
</evidence>
<dbReference type="SUPFAM" id="SSF55060">
    <property type="entry name" value="GHMP Kinase, C-terminal domain"/>
    <property type="match status" value="1"/>
</dbReference>
<dbReference type="InterPro" id="IPR014721">
    <property type="entry name" value="Ribsml_uS5_D2-typ_fold_subgr"/>
</dbReference>
<dbReference type="PANTHER" id="PTHR20861:SF1">
    <property type="entry name" value="HOMOSERINE KINASE"/>
    <property type="match status" value="1"/>
</dbReference>
<dbReference type="Gene3D" id="3.30.230.10">
    <property type="match status" value="1"/>
</dbReference>
<proteinExistence type="inferred from homology"/>
<keyword evidence="9 13" id="KW-0418">Kinase</keyword>
<accession>A0ABW8TIK2</accession>
<evidence type="ECO:0000256" key="1">
    <source>
        <dbReference type="ARBA" id="ARBA00005015"/>
    </source>
</evidence>
<evidence type="ECO:0000256" key="12">
    <source>
        <dbReference type="ARBA" id="ARBA00049954"/>
    </source>
</evidence>
<protein>
    <recommendedName>
        <fullName evidence="4 13">Homoserine kinase</fullName>
        <shortName evidence="13">HK</shortName>
        <shortName evidence="13">HSK</shortName>
        <ecNumber evidence="3 13">2.7.1.39</ecNumber>
    </recommendedName>
</protein>
<dbReference type="NCBIfam" id="TIGR00191">
    <property type="entry name" value="thrB"/>
    <property type="match status" value="1"/>
</dbReference>
<dbReference type="PROSITE" id="PS00627">
    <property type="entry name" value="GHMP_KINASES_ATP"/>
    <property type="match status" value="1"/>
</dbReference>
<name>A0ABW8TIK2_9CLOT</name>
<keyword evidence="10 13" id="KW-0067">ATP-binding</keyword>
<dbReference type="GO" id="GO:0004413">
    <property type="term" value="F:homoserine kinase activity"/>
    <property type="evidence" value="ECO:0007669"/>
    <property type="project" value="UniProtKB-EC"/>
</dbReference>
<dbReference type="Proteomes" id="UP001623592">
    <property type="component" value="Unassembled WGS sequence"/>
</dbReference>
<dbReference type="EMBL" id="JBJIAA010000016">
    <property type="protein sequence ID" value="MFL0252357.1"/>
    <property type="molecule type" value="Genomic_DNA"/>
</dbReference>
<comment type="caution">
    <text evidence="16">The sequence shown here is derived from an EMBL/GenBank/DDBJ whole genome shotgun (WGS) entry which is preliminary data.</text>
</comment>
<evidence type="ECO:0000256" key="4">
    <source>
        <dbReference type="ARBA" id="ARBA00017858"/>
    </source>
</evidence>
<keyword evidence="6 13" id="KW-0808">Transferase</keyword>
<evidence type="ECO:0000256" key="8">
    <source>
        <dbReference type="ARBA" id="ARBA00022741"/>
    </source>
</evidence>
<evidence type="ECO:0000256" key="2">
    <source>
        <dbReference type="ARBA" id="ARBA00007370"/>
    </source>
</evidence>
<dbReference type="Pfam" id="PF00288">
    <property type="entry name" value="GHMP_kinases_N"/>
    <property type="match status" value="1"/>
</dbReference>
<comment type="similarity">
    <text evidence="2 13">Belongs to the GHMP kinase family. Homoserine kinase subfamily.</text>
</comment>
<dbReference type="PRINTS" id="PR00958">
    <property type="entry name" value="HOMSERKINASE"/>
</dbReference>
<comment type="function">
    <text evidence="12 13">Catalyzes the ATP-dependent phosphorylation of L-homoserine to L-homoserine phosphate.</text>
</comment>
<gene>
    <name evidence="13 16" type="primary">thrB</name>
    <name evidence="16" type="ORF">ACJDT4_18260</name>
</gene>
<evidence type="ECO:0000256" key="6">
    <source>
        <dbReference type="ARBA" id="ARBA00022679"/>
    </source>
</evidence>
<dbReference type="InterPro" id="IPR036554">
    <property type="entry name" value="GHMP_kinase_C_sf"/>
</dbReference>
<organism evidence="16 17">
    <name type="scientific">Clostridium neuense</name>
    <dbReference type="NCBI Taxonomy" id="1728934"/>
    <lineage>
        <taxon>Bacteria</taxon>
        <taxon>Bacillati</taxon>
        <taxon>Bacillota</taxon>
        <taxon>Clostridia</taxon>
        <taxon>Eubacteriales</taxon>
        <taxon>Clostridiaceae</taxon>
        <taxon>Clostridium</taxon>
    </lineage>
</organism>
<feature type="domain" description="GHMP kinase N-terminal" evidence="14">
    <location>
        <begin position="62"/>
        <end position="138"/>
    </location>
</feature>
<evidence type="ECO:0000256" key="7">
    <source>
        <dbReference type="ARBA" id="ARBA00022697"/>
    </source>
</evidence>
<dbReference type="InterPro" id="IPR000870">
    <property type="entry name" value="Homoserine_kinase"/>
</dbReference>
<dbReference type="EC" id="2.7.1.39" evidence="3 13"/>
<reference evidence="16 17" key="1">
    <citation type="submission" date="2024-11" db="EMBL/GenBank/DDBJ databases">
        <authorList>
            <person name="Heng Y.C."/>
            <person name="Lim A.C.H."/>
            <person name="Lee J.K.Y."/>
            <person name="Kittelmann S."/>
        </authorList>
    </citation>
    <scope>NUCLEOTIDE SEQUENCE [LARGE SCALE GENOMIC DNA]</scope>
    <source>
        <strain evidence="16 17">WILCCON 0114</strain>
    </source>
</reference>
<dbReference type="InterPro" id="IPR020568">
    <property type="entry name" value="Ribosomal_Su5_D2-typ_SF"/>
</dbReference>
<dbReference type="SUPFAM" id="SSF54211">
    <property type="entry name" value="Ribosomal protein S5 domain 2-like"/>
    <property type="match status" value="1"/>
</dbReference>
<evidence type="ECO:0000256" key="13">
    <source>
        <dbReference type="HAMAP-Rule" id="MF_00384"/>
    </source>
</evidence>
<sequence>MIRVRVPATSANMGAGFDTFGIALKLYNEIEVEETNCENEIKLFGDRYDEDFKNNLTYQSIIKTYEYCNTPYNGFKIDMSKVNIPMSRGLGSSAACIVGGIFAANKLLKDKLSVDEMLRIAVSIEGHPDNVAPALIGGMVTSIAGSENVIHSKVNIKSNFKYAAMIPNFKVGTSDARKVLPECFSRNDVVFNISRAAMLVSALNNGENEKLRYAFDDRLHQPYRKKFIHNLDEIFARSKELGAYGEFISGSGSTLLSIVDENNIDYFKNMSKFLKGLENEWKLLELTMDTDGVSEV</sequence>
<dbReference type="InterPro" id="IPR013750">
    <property type="entry name" value="GHMP_kinase_C_dom"/>
</dbReference>
<dbReference type="InterPro" id="IPR006203">
    <property type="entry name" value="GHMP_knse_ATP-bd_CS"/>
</dbReference>
<keyword evidence="8 13" id="KW-0547">Nucleotide-binding</keyword>
<dbReference type="PIRSF" id="PIRSF000676">
    <property type="entry name" value="Homoser_kin"/>
    <property type="match status" value="1"/>
</dbReference>
<dbReference type="PANTHER" id="PTHR20861">
    <property type="entry name" value="HOMOSERINE/4-DIPHOSPHOCYTIDYL-2-C-METHYL-D-ERYTHRITOL KINASE"/>
    <property type="match status" value="1"/>
</dbReference>
<evidence type="ECO:0000256" key="5">
    <source>
        <dbReference type="ARBA" id="ARBA00022605"/>
    </source>
</evidence>
<dbReference type="InterPro" id="IPR006204">
    <property type="entry name" value="GHMP_kinase_N_dom"/>
</dbReference>
<keyword evidence="17" id="KW-1185">Reference proteome</keyword>
<evidence type="ECO:0000256" key="10">
    <source>
        <dbReference type="ARBA" id="ARBA00022840"/>
    </source>
</evidence>
<dbReference type="Gene3D" id="3.30.70.890">
    <property type="entry name" value="GHMP kinase, C-terminal domain"/>
    <property type="match status" value="1"/>
</dbReference>
<feature type="domain" description="GHMP kinase C-terminal" evidence="15">
    <location>
        <begin position="212"/>
        <end position="263"/>
    </location>
</feature>
<evidence type="ECO:0000256" key="3">
    <source>
        <dbReference type="ARBA" id="ARBA00012078"/>
    </source>
</evidence>
<dbReference type="RefSeq" id="WP_406789012.1">
    <property type="nucleotide sequence ID" value="NZ_JBJIAA010000016.1"/>
</dbReference>
<evidence type="ECO:0000256" key="11">
    <source>
        <dbReference type="ARBA" id="ARBA00049375"/>
    </source>
</evidence>
<feature type="binding site" evidence="13">
    <location>
        <begin position="85"/>
        <end position="95"/>
    </location>
    <ligand>
        <name>ATP</name>
        <dbReference type="ChEBI" id="CHEBI:30616"/>
    </ligand>
</feature>
<comment type="pathway">
    <text evidence="1 13">Amino-acid biosynthesis; L-threonine biosynthesis; L-threonine from L-aspartate: step 4/5.</text>
</comment>
<keyword evidence="7 13" id="KW-0791">Threonine biosynthesis</keyword>
<comment type="catalytic activity">
    <reaction evidence="11 13">
        <text>L-homoserine + ATP = O-phospho-L-homoserine + ADP + H(+)</text>
        <dbReference type="Rhea" id="RHEA:13985"/>
        <dbReference type="ChEBI" id="CHEBI:15378"/>
        <dbReference type="ChEBI" id="CHEBI:30616"/>
        <dbReference type="ChEBI" id="CHEBI:57476"/>
        <dbReference type="ChEBI" id="CHEBI:57590"/>
        <dbReference type="ChEBI" id="CHEBI:456216"/>
        <dbReference type="EC" id="2.7.1.39"/>
    </reaction>
</comment>
<keyword evidence="5 13" id="KW-0028">Amino-acid biosynthesis</keyword>
<keyword evidence="13" id="KW-0963">Cytoplasm</keyword>
<evidence type="ECO:0000259" key="15">
    <source>
        <dbReference type="Pfam" id="PF08544"/>
    </source>
</evidence>
<evidence type="ECO:0000256" key="9">
    <source>
        <dbReference type="ARBA" id="ARBA00022777"/>
    </source>
</evidence>
<comment type="subcellular location">
    <subcellularLocation>
        <location evidence="13">Cytoplasm</location>
    </subcellularLocation>
</comment>